<dbReference type="Gene3D" id="1.10.1200.270">
    <property type="entry name" value="Methyltransferase, alpha-helical capping domain"/>
    <property type="match status" value="1"/>
</dbReference>
<evidence type="ECO:0000313" key="4">
    <source>
        <dbReference type="Proteomes" id="UP000247591"/>
    </source>
</evidence>
<reference evidence="3 4" key="1">
    <citation type="submission" date="2018-06" db="EMBL/GenBank/DDBJ databases">
        <title>Genomic Encyclopedia of Type Strains, Phase IV (KMG-IV): sequencing the most valuable type-strain genomes for metagenomic binning, comparative biology and taxonomic classification.</title>
        <authorList>
            <person name="Goeker M."/>
        </authorList>
    </citation>
    <scope>NUCLEOTIDE SEQUENCE [LARGE SCALE GENOMIC DNA]</scope>
    <source>
        <strain evidence="3 4">DSM 45521</strain>
    </source>
</reference>
<dbReference type="Pfam" id="PF03492">
    <property type="entry name" value="Methyltransf_7"/>
    <property type="match status" value="1"/>
</dbReference>
<dbReference type="GO" id="GO:0046872">
    <property type="term" value="F:metal ion binding"/>
    <property type="evidence" value="ECO:0007669"/>
    <property type="project" value="UniProtKB-KW"/>
</dbReference>
<keyword evidence="1" id="KW-0479">Metal-binding</keyword>
<dbReference type="AlphaFoldDB" id="A0A318RMI2"/>
<sequence>MMTHPETMAGGGQYNEHSTAQLSAAARAFPLLREAAAVAPPTSGGLLTIADYGCSEGRNSLAPMRAAIEVMRRVNSADTPISVVHTDLPQNDFSSLFATVAADPGTYTGSNIYTSAVGESFYQHILPPHSVSLGWSSIALHWLSAAPGPLDGIWYTDGSQSQRDRWAQQAADDWARFLDARGRELVPGARLIIVVGSADPAGNSGAESVMTTLRLVAGDMVEAGRLPATSLTPIPAWYRTAAEWQAPFPHADFTLDHFDEVVLGDPIAEQNVDGDRAQYARDVAEAIRVSFGPSLLAAIPSEDRAAIEHELFTERLTAAIGEDTAVGFEWRLAIMSLSRSAAD</sequence>
<dbReference type="InterPro" id="IPR029063">
    <property type="entry name" value="SAM-dependent_MTases_sf"/>
</dbReference>
<keyword evidence="3" id="KW-0489">Methyltransferase</keyword>
<evidence type="ECO:0000256" key="2">
    <source>
        <dbReference type="ARBA" id="ARBA00022842"/>
    </source>
</evidence>
<evidence type="ECO:0000256" key="1">
    <source>
        <dbReference type="ARBA" id="ARBA00022723"/>
    </source>
</evidence>
<evidence type="ECO:0000313" key="3">
    <source>
        <dbReference type="EMBL" id="PYE19522.1"/>
    </source>
</evidence>
<accession>A0A318RMI2</accession>
<name>A0A318RMI2_WILLI</name>
<protein>
    <submittedName>
        <fullName evidence="3">S-adenosylmethionine-dependent carboxyl methyltransferase</fullName>
    </submittedName>
</protein>
<gene>
    <name evidence="3" type="ORF">DFR67_103435</name>
</gene>
<dbReference type="InterPro" id="IPR042086">
    <property type="entry name" value="MeTrfase_capping"/>
</dbReference>
<dbReference type="PANTHER" id="PTHR31009">
    <property type="entry name" value="S-ADENOSYL-L-METHIONINE:CARBOXYL METHYLTRANSFERASE FAMILY PROTEIN"/>
    <property type="match status" value="1"/>
</dbReference>
<organism evidence="3 4">
    <name type="scientific">Williamsia limnetica</name>
    <dbReference type="NCBI Taxonomy" id="882452"/>
    <lineage>
        <taxon>Bacteria</taxon>
        <taxon>Bacillati</taxon>
        <taxon>Actinomycetota</taxon>
        <taxon>Actinomycetes</taxon>
        <taxon>Mycobacteriales</taxon>
        <taxon>Nocardiaceae</taxon>
        <taxon>Williamsia</taxon>
    </lineage>
</organism>
<keyword evidence="2" id="KW-0460">Magnesium</keyword>
<dbReference type="EMBL" id="QJSP01000003">
    <property type="protein sequence ID" value="PYE19522.1"/>
    <property type="molecule type" value="Genomic_DNA"/>
</dbReference>
<dbReference type="GO" id="GO:0032259">
    <property type="term" value="P:methylation"/>
    <property type="evidence" value="ECO:0007669"/>
    <property type="project" value="UniProtKB-KW"/>
</dbReference>
<keyword evidence="3" id="KW-0808">Transferase</keyword>
<dbReference type="InterPro" id="IPR005299">
    <property type="entry name" value="MeTrfase_7"/>
</dbReference>
<dbReference type="Proteomes" id="UP000247591">
    <property type="component" value="Unassembled WGS sequence"/>
</dbReference>
<dbReference type="GO" id="GO:0008168">
    <property type="term" value="F:methyltransferase activity"/>
    <property type="evidence" value="ECO:0007669"/>
    <property type="project" value="UniProtKB-KW"/>
</dbReference>
<dbReference type="SUPFAM" id="SSF53335">
    <property type="entry name" value="S-adenosyl-L-methionine-dependent methyltransferases"/>
    <property type="match status" value="1"/>
</dbReference>
<proteinExistence type="predicted"/>
<keyword evidence="4" id="KW-1185">Reference proteome</keyword>
<comment type="caution">
    <text evidence="3">The sequence shown here is derived from an EMBL/GenBank/DDBJ whole genome shotgun (WGS) entry which is preliminary data.</text>
</comment>
<dbReference type="Gene3D" id="3.40.50.150">
    <property type="entry name" value="Vaccinia Virus protein VP39"/>
    <property type="match status" value="1"/>
</dbReference>